<dbReference type="InterPro" id="IPR002220">
    <property type="entry name" value="DapA-like"/>
</dbReference>
<protein>
    <submittedName>
        <fullName evidence="2">Dihydrodipicolinate synthase family protein</fullName>
    </submittedName>
</protein>
<dbReference type="SUPFAM" id="SSF51569">
    <property type="entry name" value="Aldolase"/>
    <property type="match status" value="1"/>
</dbReference>
<name>A0A916RBN6_9HYPH</name>
<dbReference type="InterPro" id="IPR013785">
    <property type="entry name" value="Aldolase_TIM"/>
</dbReference>
<evidence type="ECO:0000313" key="3">
    <source>
        <dbReference type="Proteomes" id="UP000596977"/>
    </source>
</evidence>
<dbReference type="CDD" id="cd00408">
    <property type="entry name" value="DHDPS-like"/>
    <property type="match status" value="1"/>
</dbReference>
<keyword evidence="1" id="KW-0456">Lyase</keyword>
<evidence type="ECO:0000313" key="2">
    <source>
        <dbReference type="EMBL" id="GGA49737.1"/>
    </source>
</evidence>
<dbReference type="Proteomes" id="UP000596977">
    <property type="component" value="Unassembled WGS sequence"/>
</dbReference>
<comment type="caution">
    <text evidence="2">The sequence shown here is derived from an EMBL/GenBank/DDBJ whole genome shotgun (WGS) entry which is preliminary data.</text>
</comment>
<dbReference type="GO" id="GO:0008840">
    <property type="term" value="F:4-hydroxy-tetrahydrodipicolinate synthase activity"/>
    <property type="evidence" value="ECO:0007669"/>
    <property type="project" value="TreeGrafter"/>
</dbReference>
<dbReference type="Gene3D" id="3.20.20.70">
    <property type="entry name" value="Aldolase class I"/>
    <property type="match status" value="1"/>
</dbReference>
<organism evidence="2 3">
    <name type="scientific">Pelagibacterium lentulum</name>
    <dbReference type="NCBI Taxonomy" id="2029865"/>
    <lineage>
        <taxon>Bacteria</taxon>
        <taxon>Pseudomonadati</taxon>
        <taxon>Pseudomonadota</taxon>
        <taxon>Alphaproteobacteria</taxon>
        <taxon>Hyphomicrobiales</taxon>
        <taxon>Devosiaceae</taxon>
        <taxon>Pelagibacterium</taxon>
    </lineage>
</organism>
<proteinExistence type="predicted"/>
<dbReference type="EMBL" id="BMKB01000003">
    <property type="protein sequence ID" value="GGA49737.1"/>
    <property type="molecule type" value="Genomic_DNA"/>
</dbReference>
<dbReference type="SMART" id="SM01130">
    <property type="entry name" value="DHDPS"/>
    <property type="match status" value="1"/>
</dbReference>
<dbReference type="RefSeq" id="WP_127074296.1">
    <property type="nucleotide sequence ID" value="NZ_BMKB01000003.1"/>
</dbReference>
<dbReference type="Pfam" id="PF00701">
    <property type="entry name" value="DHDPS"/>
    <property type="match status" value="1"/>
</dbReference>
<dbReference type="PANTHER" id="PTHR12128">
    <property type="entry name" value="DIHYDRODIPICOLINATE SYNTHASE"/>
    <property type="match status" value="1"/>
</dbReference>
<accession>A0A916RBN6</accession>
<evidence type="ECO:0000256" key="1">
    <source>
        <dbReference type="ARBA" id="ARBA00023239"/>
    </source>
</evidence>
<gene>
    <name evidence="2" type="ORF">GCM10011499_19550</name>
</gene>
<dbReference type="PANTHER" id="PTHR12128:SF67">
    <property type="entry name" value="BLR3884 PROTEIN"/>
    <property type="match status" value="1"/>
</dbReference>
<dbReference type="PRINTS" id="PR00146">
    <property type="entry name" value="DHPICSNTHASE"/>
</dbReference>
<dbReference type="OrthoDB" id="7157803at2"/>
<dbReference type="AlphaFoldDB" id="A0A916RBN6"/>
<reference evidence="2 3" key="1">
    <citation type="journal article" date="2014" name="Int. J. Syst. Evol. Microbiol.">
        <title>Complete genome sequence of Corynebacterium casei LMG S-19264T (=DSM 44701T), isolated from a smear-ripened cheese.</title>
        <authorList>
            <consortium name="US DOE Joint Genome Institute (JGI-PGF)"/>
            <person name="Walter F."/>
            <person name="Albersmeier A."/>
            <person name="Kalinowski J."/>
            <person name="Ruckert C."/>
        </authorList>
    </citation>
    <scope>NUCLEOTIDE SEQUENCE [LARGE SCALE GENOMIC DNA]</scope>
    <source>
        <strain evidence="2 3">CGMCC 1.15896</strain>
    </source>
</reference>
<sequence length="302" mass="32029">MSTTSNTPSKPVRLREILGLSCAMLTPFTKAGAIDWQRFGSHASNLLASGVKAVTAFGTTGEGISLSRAERAPLYAEFAKHGVPADKIVECVYGPSSQDAGDHVRAALDAGCAAILLTPPFYFKGPSEEGVFNWFCEVFDRAGEGVRDIIVYNIPSLTAVTITPELVSHLRQRYPDAIGGVKDSSGDWDQTQAFIKTHPDLAILVGHEGYLAQAIKLGASGSISGLANLAPQTMAKLVEGTHEAVIDEALDVILSRPIVPGLKVAMVAQTGDPEWARVRAPLVSFTDADDIARCKELAGKLA</sequence>
<keyword evidence="3" id="KW-1185">Reference proteome</keyword>